<reference evidence="1 2" key="1">
    <citation type="submission" date="2023-08" db="EMBL/GenBank/DDBJ databases">
        <title>Rhodoferax potami sp. nov. and Rhodoferax mekongensis sp. nov., isolated from the Mekong River in Thailand.</title>
        <authorList>
            <person name="Kitikhun S."/>
            <person name="Charoenyingcharoen P."/>
            <person name="Siriarchawattana P."/>
            <person name="Likhitrattanapisal S."/>
            <person name="Nilsakha T."/>
            <person name="Chanpet A."/>
            <person name="Rattanawaree P."/>
            <person name="Ingsriswang S."/>
        </authorList>
    </citation>
    <scope>NUCLEOTIDE SEQUENCE [LARGE SCALE GENOMIC DNA]</scope>
    <source>
        <strain evidence="1 2">TBRC 17660</strain>
    </source>
</reference>
<dbReference type="InterPro" id="IPR049708">
    <property type="entry name" value="PP0621-like"/>
</dbReference>
<organism evidence="1 2">
    <name type="scientific">Rhodoferax potami</name>
    <dbReference type="NCBI Taxonomy" id="3068338"/>
    <lineage>
        <taxon>Bacteria</taxon>
        <taxon>Pseudomonadati</taxon>
        <taxon>Pseudomonadota</taxon>
        <taxon>Betaproteobacteria</taxon>
        <taxon>Burkholderiales</taxon>
        <taxon>Comamonadaceae</taxon>
        <taxon>Rhodoferax</taxon>
    </lineage>
</organism>
<evidence type="ECO:0000313" key="2">
    <source>
        <dbReference type="Proteomes" id="UP001321700"/>
    </source>
</evidence>
<name>A0ABU3KP09_9BURK</name>
<evidence type="ECO:0000313" key="1">
    <source>
        <dbReference type="EMBL" id="MDT7519440.1"/>
    </source>
</evidence>
<accession>A0ABU3KP09</accession>
<dbReference type="RefSeq" id="WP_313875119.1">
    <property type="nucleotide sequence ID" value="NZ_JAVBIK010000001.1"/>
</dbReference>
<dbReference type="EMBL" id="JAVBIK010000001">
    <property type="protein sequence ID" value="MDT7519440.1"/>
    <property type="molecule type" value="Genomic_DNA"/>
</dbReference>
<proteinExistence type="predicted"/>
<dbReference type="NCBIfam" id="NF041023">
    <property type="entry name" value="PP0621_fam"/>
    <property type="match status" value="1"/>
</dbReference>
<dbReference type="Proteomes" id="UP001321700">
    <property type="component" value="Unassembled WGS sequence"/>
</dbReference>
<protein>
    <submittedName>
        <fullName evidence="1">PP0621 family protein</fullName>
    </submittedName>
</protein>
<comment type="caution">
    <text evidence="1">The sequence shown here is derived from an EMBL/GenBank/DDBJ whole genome shotgun (WGS) entry which is preliminary data.</text>
</comment>
<gene>
    <name evidence="1" type="ORF">RAE19_12095</name>
</gene>
<keyword evidence="2" id="KW-1185">Reference proteome</keyword>
<sequence length="77" mass="8323">MKNLVILLVILGVIWYWRSHKAKRPPTAPPPEAPPKTGSVAMGACAYCTLHVPASELVQGQRGAYCSAEHLRLAENG</sequence>